<dbReference type="InterPro" id="IPR003854">
    <property type="entry name" value="GASA"/>
</dbReference>
<reference evidence="1" key="1">
    <citation type="submission" date="2022-12" db="EMBL/GenBank/DDBJ databases">
        <title>Draft genome assemblies for two species of Escallonia (Escalloniales).</title>
        <authorList>
            <person name="Chanderbali A."/>
            <person name="Dervinis C."/>
            <person name="Anghel I."/>
            <person name="Soltis D."/>
            <person name="Soltis P."/>
            <person name="Zapata F."/>
        </authorList>
    </citation>
    <scope>NUCLEOTIDE SEQUENCE</scope>
    <source>
        <strain evidence="1">UCBG64.0493</strain>
        <tissue evidence="1">Leaf</tissue>
    </source>
</reference>
<dbReference type="Proteomes" id="UP001188597">
    <property type="component" value="Unassembled WGS sequence"/>
</dbReference>
<dbReference type="AlphaFoldDB" id="A0AA88W5X7"/>
<dbReference type="EMBL" id="JAVXUP010000842">
    <property type="protein sequence ID" value="KAK3019984.1"/>
    <property type="molecule type" value="Genomic_DNA"/>
</dbReference>
<name>A0AA88W5X7_9ASTE</name>
<evidence type="ECO:0000313" key="2">
    <source>
        <dbReference type="Proteomes" id="UP001188597"/>
    </source>
</evidence>
<comment type="caution">
    <text evidence="1">The sequence shown here is derived from an EMBL/GenBank/DDBJ whole genome shotgun (WGS) entry which is preliminary data.</text>
</comment>
<gene>
    <name evidence="1" type="ORF">RJ639_003332</name>
</gene>
<evidence type="ECO:0000313" key="1">
    <source>
        <dbReference type="EMBL" id="KAK3019984.1"/>
    </source>
</evidence>
<keyword evidence="2" id="KW-1185">Reference proteome</keyword>
<protein>
    <submittedName>
        <fullName evidence="1">Uncharacterized protein</fullName>
    </submittedName>
</protein>
<accession>A0AA88W5X7</accession>
<dbReference type="Pfam" id="PF02704">
    <property type="entry name" value="GASA"/>
    <property type="match status" value="1"/>
</dbReference>
<sequence length="69" mass="7540">LSPRTDEARLHNFTHCCNGPELLSPSTNHGWPKICCNKCGCVPSGTYGNKSECGWNKDMLNSKGKSKCP</sequence>
<proteinExistence type="predicted"/>
<feature type="non-terminal residue" evidence="1">
    <location>
        <position position="1"/>
    </location>
</feature>
<organism evidence="1 2">
    <name type="scientific">Escallonia herrerae</name>
    <dbReference type="NCBI Taxonomy" id="1293975"/>
    <lineage>
        <taxon>Eukaryota</taxon>
        <taxon>Viridiplantae</taxon>
        <taxon>Streptophyta</taxon>
        <taxon>Embryophyta</taxon>
        <taxon>Tracheophyta</taxon>
        <taxon>Spermatophyta</taxon>
        <taxon>Magnoliopsida</taxon>
        <taxon>eudicotyledons</taxon>
        <taxon>Gunneridae</taxon>
        <taxon>Pentapetalae</taxon>
        <taxon>asterids</taxon>
        <taxon>campanulids</taxon>
        <taxon>Escalloniales</taxon>
        <taxon>Escalloniaceae</taxon>
        <taxon>Escallonia</taxon>
    </lineage>
</organism>